<dbReference type="OrthoDB" id="9809994at2"/>
<dbReference type="PROSITE" id="PS01081">
    <property type="entry name" value="HTH_TETR_1"/>
    <property type="match status" value="1"/>
</dbReference>
<dbReference type="Gene3D" id="1.10.357.10">
    <property type="entry name" value="Tetracycline Repressor, domain 2"/>
    <property type="match status" value="1"/>
</dbReference>
<dbReference type="InterPro" id="IPR009057">
    <property type="entry name" value="Homeodomain-like_sf"/>
</dbReference>
<accession>A0A4Q0XT78</accession>
<dbReference type="SUPFAM" id="SSF46689">
    <property type="entry name" value="Homeodomain-like"/>
    <property type="match status" value="1"/>
</dbReference>
<sequence>MKRILVAPKVVNKDERRREIALSCISLVNQGIRKITVSQVAKTAGIGKGTVYEYFENKEDIIFEIINIHIEEHHKAFLETIKTVQSTREKIFIFLHFVLDESDETMQHFKGYQDYLSIVLSDNNDIMKDFNSKCREFFTQQLKFLIDEGIHKGELIPQSASMVNGLICFEKGVALSKMIQKDFDAKSVCTTFIDTLFNLIEVKHDS</sequence>
<evidence type="ECO:0000313" key="4">
    <source>
        <dbReference type="EMBL" id="RXJ60596.1"/>
    </source>
</evidence>
<feature type="domain" description="HTH tetR-type" evidence="3">
    <location>
        <begin position="13"/>
        <end position="73"/>
    </location>
</feature>
<dbReference type="Proteomes" id="UP000290657">
    <property type="component" value="Unassembled WGS sequence"/>
</dbReference>
<organism evidence="4 5">
    <name type="scientific">Candidatus Marinarcus aquaticus</name>
    <dbReference type="NCBI Taxonomy" id="2044504"/>
    <lineage>
        <taxon>Bacteria</taxon>
        <taxon>Pseudomonadati</taxon>
        <taxon>Campylobacterota</taxon>
        <taxon>Epsilonproteobacteria</taxon>
        <taxon>Campylobacterales</taxon>
        <taxon>Arcobacteraceae</taxon>
        <taxon>Candidatus Marinarcus</taxon>
    </lineage>
</organism>
<dbReference type="InterPro" id="IPR001647">
    <property type="entry name" value="HTH_TetR"/>
</dbReference>
<dbReference type="GO" id="GO:0003677">
    <property type="term" value="F:DNA binding"/>
    <property type="evidence" value="ECO:0007669"/>
    <property type="project" value="UniProtKB-UniRule"/>
</dbReference>
<name>A0A4Q0XT78_9BACT</name>
<evidence type="ECO:0000259" key="3">
    <source>
        <dbReference type="PROSITE" id="PS50977"/>
    </source>
</evidence>
<dbReference type="PROSITE" id="PS50977">
    <property type="entry name" value="HTH_TETR_2"/>
    <property type="match status" value="1"/>
</dbReference>
<dbReference type="AlphaFoldDB" id="A0A4Q0XT78"/>
<feature type="DNA-binding region" description="H-T-H motif" evidence="2">
    <location>
        <begin position="36"/>
        <end position="55"/>
    </location>
</feature>
<dbReference type="EMBL" id="PDKN01000001">
    <property type="protein sequence ID" value="RXJ60596.1"/>
    <property type="molecule type" value="Genomic_DNA"/>
</dbReference>
<evidence type="ECO:0000256" key="1">
    <source>
        <dbReference type="ARBA" id="ARBA00023125"/>
    </source>
</evidence>
<protein>
    <submittedName>
        <fullName evidence="4">TetR family transcriptional regulator</fullName>
    </submittedName>
</protein>
<dbReference type="InterPro" id="IPR050624">
    <property type="entry name" value="HTH-type_Tx_Regulator"/>
</dbReference>
<evidence type="ECO:0000313" key="5">
    <source>
        <dbReference type="Proteomes" id="UP000290657"/>
    </source>
</evidence>
<reference evidence="4 5" key="1">
    <citation type="submission" date="2017-10" db="EMBL/GenBank/DDBJ databases">
        <title>Genomics of the genus Arcobacter.</title>
        <authorList>
            <person name="Perez-Cataluna A."/>
            <person name="Figueras M.J."/>
        </authorList>
    </citation>
    <scope>NUCLEOTIDE SEQUENCE [LARGE SCALE GENOMIC DNA]</scope>
    <source>
        <strain evidence="4 5">CECT 8987</strain>
    </source>
</reference>
<dbReference type="InterPro" id="IPR023772">
    <property type="entry name" value="DNA-bd_HTH_TetR-type_CS"/>
</dbReference>
<keyword evidence="5" id="KW-1185">Reference proteome</keyword>
<dbReference type="Pfam" id="PF00440">
    <property type="entry name" value="TetR_N"/>
    <property type="match status" value="1"/>
</dbReference>
<dbReference type="PANTHER" id="PTHR43479">
    <property type="entry name" value="ACREF/ENVCD OPERON REPRESSOR-RELATED"/>
    <property type="match status" value="1"/>
</dbReference>
<keyword evidence="1 2" id="KW-0238">DNA-binding</keyword>
<comment type="caution">
    <text evidence="4">The sequence shown here is derived from an EMBL/GenBank/DDBJ whole genome shotgun (WGS) entry which is preliminary data.</text>
</comment>
<gene>
    <name evidence="4" type="ORF">CRV04_00885</name>
</gene>
<evidence type="ECO:0000256" key="2">
    <source>
        <dbReference type="PROSITE-ProRule" id="PRU00335"/>
    </source>
</evidence>
<proteinExistence type="predicted"/>
<dbReference type="PANTHER" id="PTHR43479:SF11">
    <property type="entry name" value="ACREF_ENVCD OPERON REPRESSOR-RELATED"/>
    <property type="match status" value="1"/>
</dbReference>